<feature type="domain" description="DUF3048" evidence="3">
    <location>
        <begin position="229"/>
        <end position="338"/>
    </location>
</feature>
<feature type="signal peptide" evidence="1">
    <location>
        <begin position="1"/>
        <end position="24"/>
    </location>
</feature>
<dbReference type="SUPFAM" id="SSF159774">
    <property type="entry name" value="YerB-like"/>
    <property type="match status" value="1"/>
</dbReference>
<evidence type="ECO:0000259" key="2">
    <source>
        <dbReference type="Pfam" id="PF11258"/>
    </source>
</evidence>
<feature type="chain" id="PRO_5039293071" evidence="1">
    <location>
        <begin position="25"/>
        <end position="356"/>
    </location>
</feature>
<dbReference type="InterPro" id="IPR023158">
    <property type="entry name" value="YerB-like_sf"/>
</dbReference>
<dbReference type="EMBL" id="JACRSV010000003">
    <property type="protein sequence ID" value="MBC8560550.1"/>
    <property type="molecule type" value="Genomic_DNA"/>
</dbReference>
<gene>
    <name evidence="4" type="ORF">H8710_10795</name>
</gene>
<name>A0A926I734_9FIRM</name>
<dbReference type="PROSITE" id="PS51257">
    <property type="entry name" value="PROKAR_LIPOPROTEIN"/>
    <property type="match status" value="1"/>
</dbReference>
<accession>A0A926I734</accession>
<dbReference type="Pfam" id="PF17479">
    <property type="entry name" value="DUF3048_C"/>
    <property type="match status" value="1"/>
</dbReference>
<dbReference type="InterPro" id="IPR021416">
    <property type="entry name" value="DUF3048_N"/>
</dbReference>
<dbReference type="RefSeq" id="WP_249295575.1">
    <property type="nucleotide sequence ID" value="NZ_JACRSV010000003.1"/>
</dbReference>
<comment type="caution">
    <text evidence="4">The sequence shown here is derived from an EMBL/GenBank/DDBJ whole genome shotgun (WGS) entry which is preliminary data.</text>
</comment>
<proteinExistence type="predicted"/>
<evidence type="ECO:0000313" key="5">
    <source>
        <dbReference type="Proteomes" id="UP000610760"/>
    </source>
</evidence>
<dbReference type="InterPro" id="IPR035328">
    <property type="entry name" value="DUF3048_C"/>
</dbReference>
<dbReference type="AlphaFoldDB" id="A0A926I734"/>
<dbReference type="Proteomes" id="UP000610760">
    <property type="component" value="Unassembled WGS sequence"/>
</dbReference>
<sequence length="356" mass="38670">MNKHNIWKVMGVLLAGTLFLSGCGSPGNNSSISDEPSSAVGEDPGPVKSIFNPLTGNPCFCESAVGKRPVAVMVNNIGQALPHRGLSKADIIYEVVVEGGITRMMAVFADQDHVPYVGPVRSVRHYYIDLALPYNPVFVHFGGSPAGYERIQTTGIDHIDGMTYSNSFYQDKQRAQSKGREHSYFISSEEIDTLMPKAGISGEGETAAPFQFAGDELFPATQDASEVFVPFSGSANSGFSYNRSTGLYSKRRNGEDHIDADTGKVLQYKNILILYTSIGSYHGETYRREVSLTSGNGYYVTNGGREPIQWKKGNSSSQFSFTRENGEALTANPGKTYICIVGKDQQNKTVFSSAGN</sequence>
<dbReference type="Pfam" id="PF11258">
    <property type="entry name" value="DUF3048"/>
    <property type="match status" value="1"/>
</dbReference>
<organism evidence="4 5">
    <name type="scientific">Fumia xinanensis</name>
    <dbReference type="NCBI Taxonomy" id="2763659"/>
    <lineage>
        <taxon>Bacteria</taxon>
        <taxon>Bacillati</taxon>
        <taxon>Bacillota</taxon>
        <taxon>Clostridia</taxon>
        <taxon>Eubacteriales</taxon>
        <taxon>Oscillospiraceae</taxon>
        <taxon>Fumia</taxon>
    </lineage>
</organism>
<reference evidence="4" key="1">
    <citation type="submission" date="2020-08" db="EMBL/GenBank/DDBJ databases">
        <title>Genome public.</title>
        <authorList>
            <person name="Liu C."/>
            <person name="Sun Q."/>
        </authorList>
    </citation>
    <scope>NUCLEOTIDE SEQUENCE</scope>
    <source>
        <strain evidence="4">NSJ-33</strain>
    </source>
</reference>
<evidence type="ECO:0000259" key="3">
    <source>
        <dbReference type="Pfam" id="PF17479"/>
    </source>
</evidence>
<dbReference type="Gene3D" id="3.50.90.10">
    <property type="entry name" value="YerB-like"/>
    <property type="match status" value="1"/>
</dbReference>
<feature type="domain" description="DUF3048" evidence="2">
    <location>
        <begin position="54"/>
        <end position="200"/>
    </location>
</feature>
<evidence type="ECO:0000313" key="4">
    <source>
        <dbReference type="EMBL" id="MBC8560550.1"/>
    </source>
</evidence>
<protein>
    <submittedName>
        <fullName evidence="4">DUF3048 domain-containing protein</fullName>
    </submittedName>
</protein>
<keyword evidence="1" id="KW-0732">Signal</keyword>
<keyword evidence="5" id="KW-1185">Reference proteome</keyword>
<evidence type="ECO:0000256" key="1">
    <source>
        <dbReference type="SAM" id="SignalP"/>
    </source>
</evidence>